<dbReference type="Pfam" id="PF01131">
    <property type="entry name" value="Topoisom_bac"/>
    <property type="match status" value="2"/>
</dbReference>
<dbReference type="InterPro" id="IPR013826">
    <property type="entry name" value="Topo_IA_cen_sub3"/>
</dbReference>
<gene>
    <name evidence="6" type="ORF">Edafosvirus60_3</name>
</gene>
<feature type="domain" description="Topo IA-type catalytic" evidence="5">
    <location>
        <begin position="1"/>
        <end position="392"/>
    </location>
</feature>
<dbReference type="Gene3D" id="1.10.460.10">
    <property type="entry name" value="Topoisomerase I, domain 2"/>
    <property type="match status" value="2"/>
</dbReference>
<evidence type="ECO:0000313" key="6">
    <source>
        <dbReference type="EMBL" id="AYV78960.1"/>
    </source>
</evidence>
<dbReference type="PANTHER" id="PTHR42785:SF1">
    <property type="entry name" value="DNA TOPOISOMERASE"/>
    <property type="match status" value="1"/>
</dbReference>
<dbReference type="InterPro" id="IPR025589">
    <property type="entry name" value="Toprim_C_rpt"/>
</dbReference>
<dbReference type="SUPFAM" id="SSF56712">
    <property type="entry name" value="Prokaryotic type I DNA topoisomerase"/>
    <property type="match status" value="1"/>
</dbReference>
<dbReference type="InterPro" id="IPR023405">
    <property type="entry name" value="Topo_IA_core_domain"/>
</dbReference>
<dbReference type="InterPro" id="IPR013497">
    <property type="entry name" value="Topo_IA_cen"/>
</dbReference>
<protein>
    <submittedName>
        <fullName evidence="6">DNA topoisomerase IA</fullName>
    </submittedName>
</protein>
<accession>A0A3G4ZVT7</accession>
<dbReference type="PROSITE" id="PS52039">
    <property type="entry name" value="TOPO_IA_2"/>
    <property type="match status" value="1"/>
</dbReference>
<organism evidence="6">
    <name type="scientific">Edafosvirus sp</name>
    <dbReference type="NCBI Taxonomy" id="2487765"/>
    <lineage>
        <taxon>Viruses</taxon>
        <taxon>Varidnaviria</taxon>
        <taxon>Bamfordvirae</taxon>
        <taxon>Nucleocytoviricota</taxon>
        <taxon>Megaviricetes</taxon>
        <taxon>Imitervirales</taxon>
        <taxon>Mimiviridae</taxon>
        <taxon>Klosneuvirinae</taxon>
    </lineage>
</organism>
<dbReference type="CDD" id="cd00186">
    <property type="entry name" value="TOP1Ac"/>
    <property type="match status" value="1"/>
</dbReference>
<feature type="region of interest" description="Disordered" evidence="4">
    <location>
        <begin position="579"/>
        <end position="625"/>
    </location>
</feature>
<evidence type="ECO:0000256" key="4">
    <source>
        <dbReference type="SAM" id="MobiDB-lite"/>
    </source>
</evidence>
<dbReference type="GO" id="GO:0006265">
    <property type="term" value="P:DNA topological change"/>
    <property type="evidence" value="ECO:0007669"/>
    <property type="project" value="InterPro"/>
</dbReference>
<keyword evidence="3 6" id="KW-0413">Isomerase</keyword>
<evidence type="ECO:0000259" key="5">
    <source>
        <dbReference type="PROSITE" id="PS52039"/>
    </source>
</evidence>
<dbReference type="PANTHER" id="PTHR42785">
    <property type="entry name" value="DNA TOPOISOMERASE, TYPE IA, CORE"/>
    <property type="match status" value="1"/>
</dbReference>
<dbReference type="EMBL" id="MK072125">
    <property type="protein sequence ID" value="AYV78960.1"/>
    <property type="molecule type" value="Genomic_DNA"/>
</dbReference>
<sequence>ENDKDTNHKKGNVAKITSESDTRKIMKLITQSVFTIDDISEKESLRHPSAPFTTSTLQQEASRKLGFSVKKTMTVAQSLYAAGYITYMRTDSVSLSDDAIENIKEYVLEKHGKDYYHKMQYKSKAKNTQEAHEAIRPTDANTVSIEDEVSPEENKLYNLIWKRAVASQMTAAKFKIMSIQINISKTDKYYFQTDIETLLFPGFLVVYNYSKNEDDDGKEDDALDNKNENIEISIPKKGSILDVTSVTATQEYQKPPTRYNEASLINKLDPKNLNIGRPSTYANIIEKIQLRKYVQKDSVDGIEKDVLTLTWNGKSDKLKESNKKKILGKETNKLVPTDMGATVTKFLIENFPNIMDYKFTAGIENKLDDIAKGKLIWHEVLNDFYTPFHSLVEKILHDFKESGGYVDMNAKILGKHPETNLDITASTGRHGPYVKMGNVSASIVKPLKLENIKLADAIKLLEYPKNLGNYKKNPVMLHKGKNGLYIKCGDTTSSIDNEDITIEEAIILIEDKQKNIKLEYSDEKKTYRVLIGKYGPYISAKDKIKNNTIFISIPKNENIDEMTKERIVEIIRDEATKYKKMKEKEDSQKEEVEKEKKSKKTKPKTKQKFKPKAKPKGKYKKINIV</sequence>
<dbReference type="GO" id="GO:0003917">
    <property type="term" value="F:DNA topoisomerase type I (single strand cut, ATP-independent) activity"/>
    <property type="evidence" value="ECO:0007669"/>
    <property type="project" value="InterPro"/>
</dbReference>
<keyword evidence="1" id="KW-0799">Topoisomerase</keyword>
<dbReference type="Gene3D" id="1.10.290.10">
    <property type="entry name" value="Topoisomerase I, domain 4"/>
    <property type="match status" value="1"/>
</dbReference>
<dbReference type="Gene3D" id="2.70.20.10">
    <property type="entry name" value="Topoisomerase I, domain 3"/>
    <property type="match status" value="1"/>
</dbReference>
<dbReference type="GO" id="GO:0003677">
    <property type="term" value="F:DNA binding"/>
    <property type="evidence" value="ECO:0007669"/>
    <property type="project" value="UniProtKB-KW"/>
</dbReference>
<dbReference type="SMART" id="SM00437">
    <property type="entry name" value="TOP1Ac"/>
    <property type="match status" value="1"/>
</dbReference>
<feature type="compositionally biased region" description="Basic and acidic residues" evidence="4">
    <location>
        <begin position="579"/>
        <end position="596"/>
    </location>
</feature>
<dbReference type="PRINTS" id="PR00417">
    <property type="entry name" value="PRTPISMRASEI"/>
</dbReference>
<reference evidence="6" key="1">
    <citation type="submission" date="2018-10" db="EMBL/GenBank/DDBJ databases">
        <title>Hidden diversity of soil giant viruses.</title>
        <authorList>
            <person name="Schulz F."/>
            <person name="Alteio L."/>
            <person name="Goudeau D."/>
            <person name="Ryan E.M."/>
            <person name="Malmstrom R.R."/>
            <person name="Blanchard J."/>
            <person name="Woyke T."/>
        </authorList>
    </citation>
    <scope>NUCLEOTIDE SEQUENCE</scope>
    <source>
        <strain evidence="6">EDV1</strain>
    </source>
</reference>
<keyword evidence="2" id="KW-0238">DNA-binding</keyword>
<dbReference type="InterPro" id="IPR000380">
    <property type="entry name" value="Topo_IA"/>
</dbReference>
<proteinExistence type="predicted"/>
<evidence type="ECO:0000256" key="3">
    <source>
        <dbReference type="ARBA" id="ARBA00023235"/>
    </source>
</evidence>
<feature type="non-terminal residue" evidence="6">
    <location>
        <position position="1"/>
    </location>
</feature>
<name>A0A3G4ZVT7_9VIRU</name>
<dbReference type="InterPro" id="IPR003602">
    <property type="entry name" value="Topo_IA_DNA-bd_dom"/>
</dbReference>
<dbReference type="InterPro" id="IPR013825">
    <property type="entry name" value="Topo_IA_cen_sub2"/>
</dbReference>
<dbReference type="Pfam" id="PF13368">
    <property type="entry name" value="Toprim_C_rpt"/>
    <property type="match status" value="2"/>
</dbReference>
<dbReference type="InterPro" id="IPR013824">
    <property type="entry name" value="Topo_IA_cen_sub1"/>
</dbReference>
<evidence type="ECO:0000256" key="1">
    <source>
        <dbReference type="ARBA" id="ARBA00023029"/>
    </source>
</evidence>
<evidence type="ECO:0000256" key="2">
    <source>
        <dbReference type="ARBA" id="ARBA00023125"/>
    </source>
</evidence>
<feature type="compositionally biased region" description="Basic residues" evidence="4">
    <location>
        <begin position="597"/>
        <end position="625"/>
    </location>
</feature>